<evidence type="ECO:0000313" key="4">
    <source>
        <dbReference type="EMBL" id="GHB61394.1"/>
    </source>
</evidence>
<dbReference type="InterPro" id="IPR001789">
    <property type="entry name" value="Sig_transdc_resp-reg_receiver"/>
</dbReference>
<keyword evidence="1 2" id="KW-0597">Phosphoprotein</keyword>
<keyword evidence="5" id="KW-1185">Reference proteome</keyword>
<dbReference type="Pfam" id="PF00072">
    <property type="entry name" value="Response_reg"/>
    <property type="match status" value="1"/>
</dbReference>
<gene>
    <name evidence="4" type="ORF">GCM10007390_14010</name>
</gene>
<feature type="modified residue" description="4-aspartylphosphate" evidence="2">
    <location>
        <position position="58"/>
    </location>
</feature>
<dbReference type="InterPro" id="IPR050595">
    <property type="entry name" value="Bact_response_regulator"/>
</dbReference>
<dbReference type="SUPFAM" id="SSF52172">
    <property type="entry name" value="CheY-like"/>
    <property type="match status" value="1"/>
</dbReference>
<feature type="domain" description="Response regulatory" evidence="3">
    <location>
        <begin position="9"/>
        <end position="125"/>
    </location>
</feature>
<evidence type="ECO:0000313" key="5">
    <source>
        <dbReference type="Proteomes" id="UP000598271"/>
    </source>
</evidence>
<dbReference type="InterPro" id="IPR011006">
    <property type="entry name" value="CheY-like_superfamily"/>
</dbReference>
<dbReference type="RefSeq" id="WP_189563608.1">
    <property type="nucleotide sequence ID" value="NZ_BMXF01000001.1"/>
</dbReference>
<name>A0A8J3D2W8_9BACT</name>
<sequence>MFRKAEKRVILIMDDAPGIQKILSVHLQKDYELVLKNDGMEGMEWLDEGHSVDLILADLKMPNLDGKEFLQIIRSSNFYKDIPVIILSAESESGERIDCLNKGADDFIEKPFNPAEVLAKIQVILRRYKGSA</sequence>
<dbReference type="Gene3D" id="3.40.50.2300">
    <property type="match status" value="1"/>
</dbReference>
<evidence type="ECO:0000259" key="3">
    <source>
        <dbReference type="PROSITE" id="PS50110"/>
    </source>
</evidence>
<dbReference type="PANTHER" id="PTHR44591:SF3">
    <property type="entry name" value="RESPONSE REGULATORY DOMAIN-CONTAINING PROTEIN"/>
    <property type="match status" value="1"/>
</dbReference>
<dbReference type="SMART" id="SM00448">
    <property type="entry name" value="REC"/>
    <property type="match status" value="1"/>
</dbReference>
<evidence type="ECO:0000256" key="1">
    <source>
        <dbReference type="ARBA" id="ARBA00022553"/>
    </source>
</evidence>
<proteinExistence type="predicted"/>
<accession>A0A8J3D2W8</accession>
<dbReference type="PROSITE" id="PS50110">
    <property type="entry name" value="RESPONSE_REGULATORY"/>
    <property type="match status" value="1"/>
</dbReference>
<protein>
    <submittedName>
        <fullName evidence="4">Response regulator</fullName>
    </submittedName>
</protein>
<dbReference type="EMBL" id="BMXF01000001">
    <property type="protein sequence ID" value="GHB61394.1"/>
    <property type="molecule type" value="Genomic_DNA"/>
</dbReference>
<dbReference type="GO" id="GO:0000160">
    <property type="term" value="P:phosphorelay signal transduction system"/>
    <property type="evidence" value="ECO:0007669"/>
    <property type="project" value="InterPro"/>
</dbReference>
<organism evidence="4 5">
    <name type="scientific">Persicitalea jodogahamensis</name>
    <dbReference type="NCBI Taxonomy" id="402147"/>
    <lineage>
        <taxon>Bacteria</taxon>
        <taxon>Pseudomonadati</taxon>
        <taxon>Bacteroidota</taxon>
        <taxon>Cytophagia</taxon>
        <taxon>Cytophagales</taxon>
        <taxon>Spirosomataceae</taxon>
        <taxon>Persicitalea</taxon>
    </lineage>
</organism>
<dbReference type="AlphaFoldDB" id="A0A8J3D2W8"/>
<dbReference type="Proteomes" id="UP000598271">
    <property type="component" value="Unassembled WGS sequence"/>
</dbReference>
<reference evidence="4 5" key="1">
    <citation type="journal article" date="2014" name="Int. J. Syst. Evol. Microbiol.">
        <title>Complete genome sequence of Corynebacterium casei LMG S-19264T (=DSM 44701T), isolated from a smear-ripened cheese.</title>
        <authorList>
            <consortium name="US DOE Joint Genome Institute (JGI-PGF)"/>
            <person name="Walter F."/>
            <person name="Albersmeier A."/>
            <person name="Kalinowski J."/>
            <person name="Ruckert C."/>
        </authorList>
    </citation>
    <scope>NUCLEOTIDE SEQUENCE [LARGE SCALE GENOMIC DNA]</scope>
    <source>
        <strain evidence="4 5">KCTC 12866</strain>
    </source>
</reference>
<dbReference type="PANTHER" id="PTHR44591">
    <property type="entry name" value="STRESS RESPONSE REGULATOR PROTEIN 1"/>
    <property type="match status" value="1"/>
</dbReference>
<comment type="caution">
    <text evidence="4">The sequence shown here is derived from an EMBL/GenBank/DDBJ whole genome shotgun (WGS) entry which is preliminary data.</text>
</comment>
<evidence type="ECO:0000256" key="2">
    <source>
        <dbReference type="PROSITE-ProRule" id="PRU00169"/>
    </source>
</evidence>